<name>A0ABU3WVH1_9NOCA</name>
<comment type="function">
    <text evidence="7">Pyrophosphatase that catalyzes the hydrolysis of nucleoside triphosphates to their monophosphate derivatives, with a high preference for the non-canonical purine nucleotides XTP (xanthosine triphosphate), dITP (deoxyinosine triphosphate) and ITP. Seems to function as a house-cleaning enzyme that removes non-canonical purine nucleotides from the nucleotide pool, thus preventing their incorporation into DNA/RNA and avoiding chromosomal lesions.</text>
</comment>
<evidence type="ECO:0000256" key="2">
    <source>
        <dbReference type="ARBA" id="ARBA00022723"/>
    </source>
</evidence>
<dbReference type="PANTHER" id="PTHR11067:SF9">
    <property type="entry name" value="INOSINE TRIPHOSPHATE PYROPHOSPHATASE"/>
    <property type="match status" value="1"/>
</dbReference>
<dbReference type="EC" id="3.6.1.66" evidence="7"/>
<dbReference type="EMBL" id="WBMO01000005">
    <property type="protein sequence ID" value="MDV2477903.1"/>
    <property type="molecule type" value="Genomic_DNA"/>
</dbReference>
<feature type="binding site" evidence="7">
    <location>
        <position position="72"/>
    </location>
    <ligand>
        <name>substrate</name>
    </ligand>
</feature>
<evidence type="ECO:0000313" key="9">
    <source>
        <dbReference type="Proteomes" id="UP001275440"/>
    </source>
</evidence>
<evidence type="ECO:0000256" key="6">
    <source>
        <dbReference type="ARBA" id="ARBA00023080"/>
    </source>
</evidence>
<comment type="catalytic activity">
    <reaction evidence="7">
        <text>dITP + H2O = dIMP + diphosphate + H(+)</text>
        <dbReference type="Rhea" id="RHEA:28342"/>
        <dbReference type="ChEBI" id="CHEBI:15377"/>
        <dbReference type="ChEBI" id="CHEBI:15378"/>
        <dbReference type="ChEBI" id="CHEBI:33019"/>
        <dbReference type="ChEBI" id="CHEBI:61194"/>
        <dbReference type="ChEBI" id="CHEBI:61382"/>
        <dbReference type="EC" id="3.6.1.66"/>
    </reaction>
</comment>
<dbReference type="HAMAP" id="MF_01405">
    <property type="entry name" value="Non_canon_purine_NTPase"/>
    <property type="match status" value="1"/>
</dbReference>
<protein>
    <recommendedName>
        <fullName evidence="7">dITP/XTP pyrophosphatase</fullName>
        <ecNumber evidence="7">3.6.1.66</ecNumber>
    </recommendedName>
    <alternativeName>
        <fullName evidence="7">Non-canonical purine NTP pyrophosphatase</fullName>
    </alternativeName>
    <alternativeName>
        <fullName evidence="7">Non-standard purine NTP pyrophosphatase</fullName>
    </alternativeName>
    <alternativeName>
        <fullName evidence="7">Nucleoside-triphosphate diphosphatase</fullName>
    </alternativeName>
    <alternativeName>
        <fullName evidence="7">Nucleoside-triphosphate pyrophosphatase</fullName>
        <shortName evidence="7">NTPase</shortName>
    </alternativeName>
</protein>
<keyword evidence="3 7" id="KW-0547">Nucleotide-binding</keyword>
<dbReference type="SUPFAM" id="SSF52972">
    <property type="entry name" value="ITPase-like"/>
    <property type="match status" value="1"/>
</dbReference>
<organism evidence="8 9">
    <name type="scientific">Rhodococcus zopfii</name>
    <dbReference type="NCBI Taxonomy" id="43772"/>
    <lineage>
        <taxon>Bacteria</taxon>
        <taxon>Bacillati</taxon>
        <taxon>Actinomycetota</taxon>
        <taxon>Actinomycetes</taxon>
        <taxon>Mycobacteriales</taxon>
        <taxon>Nocardiaceae</taxon>
        <taxon>Rhodococcus</taxon>
    </lineage>
</organism>
<comment type="similarity">
    <text evidence="1 7">Belongs to the HAM1 NTPase family.</text>
</comment>
<keyword evidence="2 7" id="KW-0479">Metal-binding</keyword>
<feature type="binding site" evidence="7">
    <location>
        <begin position="154"/>
        <end position="157"/>
    </location>
    <ligand>
        <name>substrate</name>
    </ligand>
</feature>
<comment type="catalytic activity">
    <reaction evidence="7">
        <text>ITP + H2O = IMP + diphosphate + H(+)</text>
        <dbReference type="Rhea" id="RHEA:29399"/>
        <dbReference type="ChEBI" id="CHEBI:15377"/>
        <dbReference type="ChEBI" id="CHEBI:15378"/>
        <dbReference type="ChEBI" id="CHEBI:33019"/>
        <dbReference type="ChEBI" id="CHEBI:58053"/>
        <dbReference type="ChEBI" id="CHEBI:61402"/>
        <dbReference type="EC" id="3.6.1.66"/>
    </reaction>
</comment>
<keyword evidence="4 7" id="KW-0378">Hydrolase</keyword>
<reference evidence="8 9" key="1">
    <citation type="submission" date="2019-10" db="EMBL/GenBank/DDBJ databases">
        <title>Draft Genome Assembly of Rhodococcus zopfii DSM44189.</title>
        <authorList>
            <person name="Sutton J.M."/>
            <person name="Akob D.M."/>
            <person name="Bushman T.J."/>
        </authorList>
    </citation>
    <scope>NUCLEOTIDE SEQUENCE [LARGE SCALE GENOMIC DNA]</scope>
    <source>
        <strain evidence="8 9">DSM 44189</strain>
    </source>
</reference>
<feature type="binding site" evidence="7">
    <location>
        <begin position="186"/>
        <end position="187"/>
    </location>
    <ligand>
        <name>substrate</name>
    </ligand>
</feature>
<comment type="subunit">
    <text evidence="7">Homodimer.</text>
</comment>
<evidence type="ECO:0000313" key="8">
    <source>
        <dbReference type="EMBL" id="MDV2477903.1"/>
    </source>
</evidence>
<evidence type="ECO:0000256" key="7">
    <source>
        <dbReference type="HAMAP-Rule" id="MF_01405"/>
    </source>
</evidence>
<dbReference type="Pfam" id="PF01725">
    <property type="entry name" value="Ham1p_like"/>
    <property type="match status" value="1"/>
</dbReference>
<proteinExistence type="inferred from homology"/>
<dbReference type="CDD" id="cd00515">
    <property type="entry name" value="HAM1"/>
    <property type="match status" value="1"/>
</dbReference>
<feature type="binding site" evidence="7">
    <location>
        <position position="71"/>
    </location>
    <ligand>
        <name>Mg(2+)</name>
        <dbReference type="ChEBI" id="CHEBI:18420"/>
    </ligand>
</feature>
<dbReference type="PANTHER" id="PTHR11067">
    <property type="entry name" value="INOSINE TRIPHOSPHATE PYROPHOSPHATASE/HAM1 PROTEIN"/>
    <property type="match status" value="1"/>
</dbReference>
<sequence>MTEHNTFVLATHNATKVAEYRYITGLVLPGWTPVAYDGPEPVEDGLSFRDNALIKARIAAAHSGLPAVADDSGLCVDVLGGAPGVFSAYWAGHRKDLIANRNLLLDQLSDVADPYRTARFTSALALVDPRGTEYVAEDHWPGRLALTPAGDDGFPYDSIFIPDGQKPGHECTVAEWDTEERYRHSHRARALEALVPALATLADAHTCR</sequence>
<dbReference type="Gene3D" id="3.90.950.10">
    <property type="match status" value="1"/>
</dbReference>
<comment type="caution">
    <text evidence="8">The sequence shown here is derived from an EMBL/GenBank/DDBJ whole genome shotgun (WGS) entry which is preliminary data.</text>
</comment>
<accession>A0ABU3WVH1</accession>
<dbReference type="InterPro" id="IPR029001">
    <property type="entry name" value="ITPase-like_fam"/>
</dbReference>
<feature type="active site" description="Proton acceptor" evidence="7">
    <location>
        <position position="71"/>
    </location>
</feature>
<dbReference type="InterPro" id="IPR020922">
    <property type="entry name" value="dITP/XTP_pyrophosphatase"/>
</dbReference>
<dbReference type="Proteomes" id="UP001275440">
    <property type="component" value="Unassembled WGS sequence"/>
</dbReference>
<comment type="caution">
    <text evidence="7">Lacks conserved residue(s) required for the propagation of feature annotation.</text>
</comment>
<feature type="binding site" evidence="7">
    <location>
        <begin position="11"/>
        <end position="16"/>
    </location>
    <ligand>
        <name>substrate</name>
    </ligand>
</feature>
<comment type="catalytic activity">
    <reaction evidence="7">
        <text>XTP + H2O = XMP + diphosphate + H(+)</text>
        <dbReference type="Rhea" id="RHEA:28610"/>
        <dbReference type="ChEBI" id="CHEBI:15377"/>
        <dbReference type="ChEBI" id="CHEBI:15378"/>
        <dbReference type="ChEBI" id="CHEBI:33019"/>
        <dbReference type="ChEBI" id="CHEBI:57464"/>
        <dbReference type="ChEBI" id="CHEBI:61314"/>
        <dbReference type="EC" id="3.6.1.66"/>
    </reaction>
</comment>
<keyword evidence="9" id="KW-1185">Reference proteome</keyword>
<gene>
    <name evidence="8" type="ORF">F8M49_25500</name>
</gene>
<comment type="cofactor">
    <cofactor evidence="7">
        <name>Mg(2+)</name>
        <dbReference type="ChEBI" id="CHEBI:18420"/>
    </cofactor>
    <text evidence="7">Binds 1 Mg(2+) ion per subunit.</text>
</comment>
<dbReference type="InterPro" id="IPR002637">
    <property type="entry name" value="RdgB/HAM1"/>
</dbReference>
<evidence type="ECO:0000256" key="3">
    <source>
        <dbReference type="ARBA" id="ARBA00022741"/>
    </source>
</evidence>
<evidence type="ECO:0000256" key="4">
    <source>
        <dbReference type="ARBA" id="ARBA00022801"/>
    </source>
</evidence>
<keyword evidence="5 7" id="KW-0460">Magnesium</keyword>
<evidence type="ECO:0000256" key="5">
    <source>
        <dbReference type="ARBA" id="ARBA00022842"/>
    </source>
</evidence>
<keyword evidence="6 7" id="KW-0546">Nucleotide metabolism</keyword>
<evidence type="ECO:0000256" key="1">
    <source>
        <dbReference type="ARBA" id="ARBA00008023"/>
    </source>
</evidence>